<sequence length="181" mass="20733">MVKKELELMRKIIMNLAMSLDGFIANEDGSFDWIKGYEDSSLNTDNPYNYEMLLEDIDIVVMGKRCYEQDMHLEFADKTVYVATHSSISDYDNLKFCSSEIVEVIKEEQQKPGKDIMLFGGGQLINAFLKADCIDEYIIGLIPVILGKGRPLFYGGHPPIELKLEEYMIDNGIVILRYVNR</sequence>
<dbReference type="eggNOG" id="COG0262">
    <property type="taxonomic scope" value="Bacteria"/>
</dbReference>
<evidence type="ECO:0000259" key="1">
    <source>
        <dbReference type="Pfam" id="PF01872"/>
    </source>
</evidence>
<dbReference type="AlphaFoldDB" id="U5SDH9"/>
<dbReference type="EMBL" id="CP006812">
    <property type="protein sequence ID" value="AGY81927.1"/>
    <property type="molecule type" value="Genomic_DNA"/>
</dbReference>
<organism evidence="2 3">
    <name type="scientific">Carnobacterium inhibens subsp. gilichinskyi</name>
    <dbReference type="NCBI Taxonomy" id="1266845"/>
    <lineage>
        <taxon>Bacteria</taxon>
        <taxon>Bacillati</taxon>
        <taxon>Bacillota</taxon>
        <taxon>Bacilli</taxon>
        <taxon>Lactobacillales</taxon>
        <taxon>Carnobacteriaceae</taxon>
        <taxon>Carnobacterium</taxon>
    </lineage>
</organism>
<dbReference type="SUPFAM" id="SSF53597">
    <property type="entry name" value="Dihydrofolate reductase-like"/>
    <property type="match status" value="1"/>
</dbReference>
<dbReference type="Pfam" id="PF01872">
    <property type="entry name" value="RibD_C"/>
    <property type="match status" value="1"/>
</dbReference>
<gene>
    <name evidence="2" type="ORF">Q783_06765</name>
</gene>
<dbReference type="Gene3D" id="3.40.430.10">
    <property type="entry name" value="Dihydrofolate Reductase, subunit A"/>
    <property type="match status" value="1"/>
</dbReference>
<dbReference type="PANTHER" id="PTHR38011">
    <property type="entry name" value="DIHYDROFOLATE REDUCTASE FAMILY PROTEIN (AFU_ORTHOLOGUE AFUA_8G06820)"/>
    <property type="match status" value="1"/>
</dbReference>
<dbReference type="PANTHER" id="PTHR38011:SF11">
    <property type="entry name" value="2,5-DIAMINO-6-RIBOSYLAMINO-4(3H)-PYRIMIDINONE 5'-PHOSPHATE REDUCTASE"/>
    <property type="match status" value="1"/>
</dbReference>
<evidence type="ECO:0000313" key="2">
    <source>
        <dbReference type="EMBL" id="AGY81927.1"/>
    </source>
</evidence>
<accession>U5SDH9</accession>
<feature type="domain" description="Bacterial bifunctional deaminase-reductase C-terminal" evidence="1">
    <location>
        <begin position="10"/>
        <end position="166"/>
    </location>
</feature>
<dbReference type="GO" id="GO:0008703">
    <property type="term" value="F:5-amino-6-(5-phosphoribosylamino)uracil reductase activity"/>
    <property type="evidence" value="ECO:0007669"/>
    <property type="project" value="InterPro"/>
</dbReference>
<name>U5SDH9_9LACT</name>
<proteinExistence type="predicted"/>
<dbReference type="InterPro" id="IPR024072">
    <property type="entry name" value="DHFR-like_dom_sf"/>
</dbReference>
<protein>
    <submittedName>
        <fullName evidence="2">Riboflavin biosynthesis protein RibD</fullName>
    </submittedName>
</protein>
<dbReference type="Proteomes" id="UP000017469">
    <property type="component" value="Chromosome"/>
</dbReference>
<dbReference type="PATRIC" id="fig|1266845.5.peg.1250"/>
<dbReference type="KEGG" id="caw:Q783_06765"/>
<dbReference type="GO" id="GO:0009231">
    <property type="term" value="P:riboflavin biosynthetic process"/>
    <property type="evidence" value="ECO:0007669"/>
    <property type="project" value="InterPro"/>
</dbReference>
<dbReference type="InterPro" id="IPR002734">
    <property type="entry name" value="RibDG_C"/>
</dbReference>
<reference evidence="2 3" key="1">
    <citation type="journal article" date="2013" name="Genome Announc.">
        <title>Complete Genome Sequence of Carnobacterium gilichinskyi Strain WN1359T (DSM 27470T).</title>
        <authorList>
            <person name="Leonard M.T."/>
            <person name="Panayotova N."/>
            <person name="Farmerie W.G."/>
            <person name="Triplett E.W."/>
            <person name="Nicholson W.L."/>
        </authorList>
    </citation>
    <scope>NUCLEOTIDE SEQUENCE [LARGE SCALE GENOMIC DNA]</scope>
    <source>
        <strain evidence="2 3">WN1359</strain>
    </source>
</reference>
<evidence type="ECO:0000313" key="3">
    <source>
        <dbReference type="Proteomes" id="UP000017469"/>
    </source>
</evidence>
<dbReference type="HOGENOM" id="CLU_043966_4_1_9"/>
<dbReference type="STRING" id="1266845.Q783_06765"/>
<dbReference type="InterPro" id="IPR050765">
    <property type="entry name" value="Riboflavin_Biosynth_HTPR"/>
</dbReference>